<proteinExistence type="predicted"/>
<evidence type="ECO:0000313" key="4">
    <source>
        <dbReference type="Proteomes" id="UP000193811"/>
    </source>
</evidence>
<dbReference type="Proteomes" id="UP000193811">
    <property type="component" value="Unassembled WGS sequence"/>
</dbReference>
<dbReference type="RefSeq" id="WP_085142566.1">
    <property type="nucleotide sequence ID" value="NZ_JACKVA010000035.1"/>
</dbReference>
<organism evidence="1 3">
    <name type="scientific">Mycolicibacterium conceptionense</name>
    <dbReference type="NCBI Taxonomy" id="451644"/>
    <lineage>
        <taxon>Bacteria</taxon>
        <taxon>Bacillati</taxon>
        <taxon>Actinomycetota</taxon>
        <taxon>Actinomycetes</taxon>
        <taxon>Mycobacteriales</taxon>
        <taxon>Mycobacteriaceae</taxon>
        <taxon>Mycolicibacterium</taxon>
    </lineage>
</organism>
<dbReference type="Proteomes" id="UP000182227">
    <property type="component" value="Unassembled WGS sequence"/>
</dbReference>
<keyword evidence="4" id="KW-1185">Reference proteome</keyword>
<reference evidence="2 4" key="2">
    <citation type="submission" date="2016-01" db="EMBL/GenBank/DDBJ databases">
        <title>The new phylogeny of the genus Mycobacterium.</title>
        <authorList>
            <person name="Tarcisio F."/>
            <person name="Conor M."/>
            <person name="Antonella G."/>
            <person name="Elisabetta G."/>
            <person name="Giulia F.S."/>
            <person name="Sara T."/>
            <person name="Anna F."/>
            <person name="Clotilde B."/>
            <person name="Roberto B."/>
            <person name="Veronica D.S."/>
            <person name="Fabio R."/>
            <person name="Monica P."/>
            <person name="Olivier J."/>
            <person name="Enrico T."/>
            <person name="Nicola S."/>
        </authorList>
    </citation>
    <scope>NUCLEOTIDE SEQUENCE [LARGE SCALE GENOMIC DNA]</scope>
    <source>
        <strain evidence="2 4">CCUG 50187</strain>
    </source>
</reference>
<reference evidence="1 3" key="1">
    <citation type="submission" date="2015-03" db="EMBL/GenBank/DDBJ databases">
        <authorList>
            <person name="Murphy D."/>
        </authorList>
    </citation>
    <scope>NUCLEOTIDE SEQUENCE [LARGE SCALE GENOMIC DNA]</scope>
    <source>
        <strain evidence="1 3">D16</strain>
    </source>
</reference>
<evidence type="ECO:0000313" key="2">
    <source>
        <dbReference type="EMBL" id="ORV20945.1"/>
    </source>
</evidence>
<sequence length="78" mass="8836">MSTIELDWIVWGFRNDEITSGMAQIAEYETATRYYSALVAESVKRPGSWLLSMTDHTPLYYASEDDAKAAAVEYFSTL</sequence>
<gene>
    <name evidence="2" type="ORF">AWB98_01205</name>
    <name evidence="1" type="ORF">BN970_01342</name>
</gene>
<protein>
    <submittedName>
        <fullName evidence="1">Uncharacterized protein</fullName>
    </submittedName>
</protein>
<dbReference type="EMBL" id="CTEF01000001">
    <property type="protein sequence ID" value="CQD07157.1"/>
    <property type="molecule type" value="Genomic_DNA"/>
</dbReference>
<name>A0A0U1D319_9MYCO</name>
<evidence type="ECO:0000313" key="3">
    <source>
        <dbReference type="Proteomes" id="UP000182227"/>
    </source>
</evidence>
<dbReference type="EMBL" id="LQOP01000034">
    <property type="protein sequence ID" value="ORV20945.1"/>
    <property type="molecule type" value="Genomic_DNA"/>
</dbReference>
<accession>A0A0U1D319</accession>
<evidence type="ECO:0000313" key="1">
    <source>
        <dbReference type="EMBL" id="CQD07157.1"/>
    </source>
</evidence>
<dbReference type="AlphaFoldDB" id="A0A0U1D319"/>
<dbReference type="GeneID" id="44299579"/>